<feature type="domain" description="Flavin reductase like" evidence="2">
    <location>
        <begin position="13"/>
        <end position="160"/>
    </location>
</feature>
<dbReference type="InterPro" id="IPR012349">
    <property type="entry name" value="Split_barrel_FMN-bd"/>
</dbReference>
<dbReference type="STRING" id="648782.SAMN04488554_4005"/>
<reference evidence="4" key="1">
    <citation type="submission" date="2016-10" db="EMBL/GenBank/DDBJ databases">
        <authorList>
            <person name="Varghese N."/>
            <person name="Submissions S."/>
        </authorList>
    </citation>
    <scope>NUCLEOTIDE SEQUENCE [LARGE SCALE GENOMIC DNA]</scope>
    <source>
        <strain evidence="4">DSM 21368</strain>
    </source>
</reference>
<dbReference type="AlphaFoldDB" id="A0A1H5N6V4"/>
<dbReference type="InterPro" id="IPR050268">
    <property type="entry name" value="NADH-dep_flavin_reductase"/>
</dbReference>
<protein>
    <submittedName>
        <fullName evidence="3">NADH-FMN oxidoreductase RutF, flavin reductase (DIM6/NTAB) family</fullName>
    </submittedName>
</protein>
<dbReference type="GO" id="GO:0010181">
    <property type="term" value="F:FMN binding"/>
    <property type="evidence" value="ECO:0007669"/>
    <property type="project" value="InterPro"/>
</dbReference>
<dbReference type="PANTHER" id="PTHR30466">
    <property type="entry name" value="FLAVIN REDUCTASE"/>
    <property type="match status" value="1"/>
</dbReference>
<accession>A0A1H5N6V4</accession>
<organism evidence="3 4">
    <name type="scientific">Ruania alba</name>
    <dbReference type="NCBI Taxonomy" id="648782"/>
    <lineage>
        <taxon>Bacteria</taxon>
        <taxon>Bacillati</taxon>
        <taxon>Actinomycetota</taxon>
        <taxon>Actinomycetes</taxon>
        <taxon>Micrococcales</taxon>
        <taxon>Ruaniaceae</taxon>
        <taxon>Ruania</taxon>
    </lineage>
</organism>
<dbReference type="Pfam" id="PF01613">
    <property type="entry name" value="Flavin_Reduct"/>
    <property type="match status" value="1"/>
</dbReference>
<keyword evidence="1" id="KW-0560">Oxidoreductase</keyword>
<proteinExistence type="predicted"/>
<evidence type="ECO:0000313" key="4">
    <source>
        <dbReference type="Proteomes" id="UP000199220"/>
    </source>
</evidence>
<dbReference type="RefSeq" id="WP_245708962.1">
    <property type="nucleotide sequence ID" value="NZ_FNTX01000002.1"/>
</dbReference>
<dbReference type="SUPFAM" id="SSF50475">
    <property type="entry name" value="FMN-binding split barrel"/>
    <property type="match status" value="1"/>
</dbReference>
<dbReference type="SMART" id="SM00903">
    <property type="entry name" value="Flavin_Reduct"/>
    <property type="match status" value="1"/>
</dbReference>
<sequence>MTDVDVEGFRTAMAHLAAGVSVVALRDRHDLAITANSVVSVSLEPPTVLFCVHEDSRIREGLETTDRWAVSIMSAAGSAAVEWLASPGRPTRGQLDRVPHWRGEHSGAAILDAASAWVECETEWIRDAGSHAVVVGRVLASGTNPQNSGAIVHRLSRMLPLQ</sequence>
<dbReference type="PANTHER" id="PTHR30466:SF1">
    <property type="entry name" value="FMN REDUCTASE (NADH) RUTF"/>
    <property type="match status" value="1"/>
</dbReference>
<dbReference type="Gene3D" id="2.30.110.10">
    <property type="entry name" value="Electron Transport, Fmn-binding Protein, Chain A"/>
    <property type="match status" value="1"/>
</dbReference>
<dbReference type="GO" id="GO:0006208">
    <property type="term" value="P:pyrimidine nucleobase catabolic process"/>
    <property type="evidence" value="ECO:0007669"/>
    <property type="project" value="TreeGrafter"/>
</dbReference>
<evidence type="ECO:0000256" key="1">
    <source>
        <dbReference type="ARBA" id="ARBA00023002"/>
    </source>
</evidence>
<name>A0A1H5N6V4_9MICO</name>
<dbReference type="InterPro" id="IPR002563">
    <property type="entry name" value="Flavin_Rdtase-like_dom"/>
</dbReference>
<evidence type="ECO:0000259" key="2">
    <source>
        <dbReference type="SMART" id="SM00903"/>
    </source>
</evidence>
<dbReference type="GO" id="GO:0042602">
    <property type="term" value="F:riboflavin reductase (NADPH) activity"/>
    <property type="evidence" value="ECO:0007669"/>
    <property type="project" value="TreeGrafter"/>
</dbReference>
<evidence type="ECO:0000313" key="3">
    <source>
        <dbReference type="EMBL" id="SEE97273.1"/>
    </source>
</evidence>
<dbReference type="Proteomes" id="UP000199220">
    <property type="component" value="Unassembled WGS sequence"/>
</dbReference>
<keyword evidence="4" id="KW-1185">Reference proteome</keyword>
<gene>
    <name evidence="3" type="ORF">SAMN04488554_4005</name>
</gene>
<dbReference type="EMBL" id="FNTX01000002">
    <property type="protein sequence ID" value="SEE97273.1"/>
    <property type="molecule type" value="Genomic_DNA"/>
</dbReference>